<evidence type="ECO:0000313" key="3">
    <source>
        <dbReference type="EMBL" id="KXZ52619.1"/>
    </source>
</evidence>
<dbReference type="Gene3D" id="2.60.40.150">
    <property type="entry name" value="C2 domain"/>
    <property type="match status" value="1"/>
</dbReference>
<accession>A0A150GRY1</accession>
<dbReference type="OrthoDB" id="67700at2759"/>
<keyword evidence="4" id="KW-1185">Reference proteome</keyword>
<dbReference type="EMBL" id="LSYV01000010">
    <property type="protein sequence ID" value="KXZ52619.1"/>
    <property type="molecule type" value="Genomic_DNA"/>
</dbReference>
<evidence type="ECO:0000256" key="1">
    <source>
        <dbReference type="SAM" id="MobiDB-lite"/>
    </source>
</evidence>
<name>A0A150GRY1_GONPE</name>
<organism evidence="3 4">
    <name type="scientific">Gonium pectorale</name>
    <name type="common">Green alga</name>
    <dbReference type="NCBI Taxonomy" id="33097"/>
    <lineage>
        <taxon>Eukaryota</taxon>
        <taxon>Viridiplantae</taxon>
        <taxon>Chlorophyta</taxon>
        <taxon>core chlorophytes</taxon>
        <taxon>Chlorophyceae</taxon>
        <taxon>CS clade</taxon>
        <taxon>Chlamydomonadales</taxon>
        <taxon>Volvocaceae</taxon>
        <taxon>Gonium</taxon>
    </lineage>
</organism>
<dbReference type="PROSITE" id="PS50004">
    <property type="entry name" value="C2"/>
    <property type="match status" value="1"/>
</dbReference>
<feature type="compositionally biased region" description="Basic and acidic residues" evidence="1">
    <location>
        <begin position="586"/>
        <end position="606"/>
    </location>
</feature>
<reference evidence="4" key="1">
    <citation type="journal article" date="2016" name="Nat. Commun.">
        <title>The Gonium pectorale genome demonstrates co-option of cell cycle regulation during the evolution of multicellularity.</title>
        <authorList>
            <person name="Hanschen E.R."/>
            <person name="Marriage T.N."/>
            <person name="Ferris P.J."/>
            <person name="Hamaji T."/>
            <person name="Toyoda A."/>
            <person name="Fujiyama A."/>
            <person name="Neme R."/>
            <person name="Noguchi H."/>
            <person name="Minakuchi Y."/>
            <person name="Suzuki M."/>
            <person name="Kawai-Toyooka H."/>
            <person name="Smith D.R."/>
            <person name="Sparks H."/>
            <person name="Anderson J."/>
            <person name="Bakaric R."/>
            <person name="Luria V."/>
            <person name="Karger A."/>
            <person name="Kirschner M.W."/>
            <person name="Durand P.M."/>
            <person name="Michod R.E."/>
            <person name="Nozaki H."/>
            <person name="Olson B.J."/>
        </authorList>
    </citation>
    <scope>NUCLEOTIDE SEQUENCE [LARGE SCALE GENOMIC DNA]</scope>
    <source>
        <strain evidence="4">NIES-2863</strain>
    </source>
</reference>
<dbReference type="InterPro" id="IPR035892">
    <property type="entry name" value="C2_domain_sf"/>
</dbReference>
<feature type="compositionally biased region" description="Basic and acidic residues" evidence="1">
    <location>
        <begin position="564"/>
        <end position="578"/>
    </location>
</feature>
<dbReference type="AlphaFoldDB" id="A0A150GRY1"/>
<sequence>MDNTVSCPGRTYLGRTIDPFIRVYLDGEVLGETARLKNQPDPTWEQDFFFDVRRDADGYLYGILRLELYNDKGGRADECVCSCEVDLSELPPEASDPYGQQRSECYDYDLAFAPDARGAKLAKQGRSPRLSVALVGAIPSWGALVAGLEGCEEAVGLLADEDSKQLYVPLPGGEGAGLYGGIHYDLPRAVHFKLVTTAKDPSGLHLDFKCSKARCLRVERVVHRRHRRRLLSGLRVSAEATLTGMPLGTDLTRLQLVVTARRAVASVPVPTTLERAGFPSPAAGSAHLSFKRVTKDMIGGGAGGAMLDAAAGAILVPVGKPPHSALLQLGYGEGNSRGEGGGLGALLGGGGQGPCLRVLTVKGQAEGSGKALVHDFAVAAAEGPLTTVSEAHRRPLQVLDGSYAVSRTAELPGAFNDEAPGMYDSAVLVYYNLEPPPEPEPVDDLLEAFRQNPVPQSMGSAVNMVATTGSKVVGRVVGQLGSLVVSGSEGALARVANVTSSIASSNSGRDGASSRVMGALKAPLKLFRGKAADREGERASQDGSGREDRPGSGREGRQGIGRDGGSRDGREGSGRDGPEGSASARSGREREGLVSRYGRERRAPRTDEEDEDEYEEEDEDS</sequence>
<dbReference type="InterPro" id="IPR000008">
    <property type="entry name" value="C2_dom"/>
</dbReference>
<comment type="caution">
    <text evidence="3">The sequence shown here is derived from an EMBL/GenBank/DDBJ whole genome shotgun (WGS) entry which is preliminary data.</text>
</comment>
<dbReference type="SUPFAM" id="SSF49562">
    <property type="entry name" value="C2 domain (Calcium/lipid-binding domain, CaLB)"/>
    <property type="match status" value="1"/>
</dbReference>
<gene>
    <name evidence="3" type="ORF">GPECTOR_9g664</name>
</gene>
<feature type="domain" description="C2" evidence="2">
    <location>
        <begin position="1"/>
        <end position="106"/>
    </location>
</feature>
<protein>
    <recommendedName>
        <fullName evidence="2">C2 domain-containing protein</fullName>
    </recommendedName>
</protein>
<dbReference type="CDD" id="cd00030">
    <property type="entry name" value="C2"/>
    <property type="match status" value="1"/>
</dbReference>
<dbReference type="Proteomes" id="UP000075714">
    <property type="component" value="Unassembled WGS sequence"/>
</dbReference>
<feature type="region of interest" description="Disordered" evidence="1">
    <location>
        <begin position="527"/>
        <end position="621"/>
    </location>
</feature>
<proteinExistence type="predicted"/>
<evidence type="ECO:0000259" key="2">
    <source>
        <dbReference type="PROSITE" id="PS50004"/>
    </source>
</evidence>
<feature type="compositionally biased region" description="Acidic residues" evidence="1">
    <location>
        <begin position="607"/>
        <end position="621"/>
    </location>
</feature>
<feature type="compositionally biased region" description="Basic and acidic residues" evidence="1">
    <location>
        <begin position="530"/>
        <end position="557"/>
    </location>
</feature>
<evidence type="ECO:0000313" key="4">
    <source>
        <dbReference type="Proteomes" id="UP000075714"/>
    </source>
</evidence>
<dbReference type="Pfam" id="PF00168">
    <property type="entry name" value="C2"/>
    <property type="match status" value="1"/>
</dbReference>